<dbReference type="InterPro" id="IPR036388">
    <property type="entry name" value="WH-like_DNA-bd_sf"/>
</dbReference>
<evidence type="ECO:0000313" key="6">
    <source>
        <dbReference type="Proteomes" id="UP000198848"/>
    </source>
</evidence>
<accession>A0A1H1BXR9</accession>
<evidence type="ECO:0000259" key="4">
    <source>
        <dbReference type="Pfam" id="PF15915"/>
    </source>
</evidence>
<dbReference type="AlphaFoldDB" id="A0A1H1BXR9"/>
<dbReference type="Pfam" id="PF15915">
    <property type="entry name" value="BAT"/>
    <property type="match status" value="1"/>
</dbReference>
<dbReference type="RefSeq" id="WP_090378663.1">
    <property type="nucleotide sequence ID" value="NZ_FNLC01000001.1"/>
</dbReference>
<evidence type="ECO:0000259" key="3">
    <source>
        <dbReference type="Pfam" id="PF04967"/>
    </source>
</evidence>
<evidence type="ECO:0000256" key="2">
    <source>
        <dbReference type="ARBA" id="ARBA00023163"/>
    </source>
</evidence>
<evidence type="ECO:0000256" key="1">
    <source>
        <dbReference type="ARBA" id="ARBA00023015"/>
    </source>
</evidence>
<sequence>MISTRVYVEHPDLALAHAIRSLPEAEISVVSDVGTDPRHSVYYFRIEAADFDAVESTLEADHTVAEFSPVIERAGERTYRIEYSDDAKLITPQISERGGLTLESRSYLNGWLLQLQLEDHDALYDLDEYAREEGLRFDVLEITQNDELEDRSEFGLTPSQTEALVAAYRHGYYDEPRESSVEELADLLEVSRTAVSGRLRRGSAELIEEFLVDESRD</sequence>
<feature type="domain" description="HTH bat-type" evidence="3">
    <location>
        <begin position="156"/>
        <end position="207"/>
    </location>
</feature>
<dbReference type="PANTHER" id="PTHR34236">
    <property type="entry name" value="DIMETHYL SULFOXIDE REDUCTASE TRANSCRIPTIONAL ACTIVATOR"/>
    <property type="match status" value="1"/>
</dbReference>
<dbReference type="Pfam" id="PF04967">
    <property type="entry name" value="HTH_10"/>
    <property type="match status" value="1"/>
</dbReference>
<dbReference type="EMBL" id="FNLC01000001">
    <property type="protein sequence ID" value="SDQ56206.1"/>
    <property type="molecule type" value="Genomic_DNA"/>
</dbReference>
<dbReference type="STRING" id="1095778.SAMN04489842_1179"/>
<feature type="domain" description="Bacterioopsin transcriptional activator GAF and HTH associated" evidence="4">
    <location>
        <begin position="15"/>
        <end position="147"/>
    </location>
</feature>
<protein>
    <submittedName>
        <fullName evidence="5">HTH DNA binding domain-containing protein</fullName>
    </submittedName>
</protein>
<gene>
    <name evidence="5" type="ORF">SAMN04489842_1179</name>
</gene>
<keyword evidence="6" id="KW-1185">Reference proteome</keyword>
<dbReference type="OrthoDB" id="202021at2157"/>
<keyword evidence="2" id="KW-0804">Transcription</keyword>
<proteinExistence type="predicted"/>
<evidence type="ECO:0000313" key="5">
    <source>
        <dbReference type="EMBL" id="SDQ56206.1"/>
    </source>
</evidence>
<dbReference type="InterPro" id="IPR031803">
    <property type="entry name" value="BAT_GAF/HTH-assoc"/>
</dbReference>
<dbReference type="InterPro" id="IPR007050">
    <property type="entry name" value="HTH_bacterioopsin"/>
</dbReference>
<dbReference type="Proteomes" id="UP000198848">
    <property type="component" value="Unassembled WGS sequence"/>
</dbReference>
<name>A0A1H1BXR9_NATTX</name>
<reference evidence="6" key="1">
    <citation type="submission" date="2016-10" db="EMBL/GenBank/DDBJ databases">
        <authorList>
            <person name="Varghese N."/>
            <person name="Submissions S."/>
        </authorList>
    </citation>
    <scope>NUCLEOTIDE SEQUENCE [LARGE SCALE GENOMIC DNA]</scope>
    <source>
        <strain evidence="6">DSM 24767</strain>
    </source>
</reference>
<dbReference type="PANTHER" id="PTHR34236:SF1">
    <property type="entry name" value="DIMETHYL SULFOXIDE REDUCTASE TRANSCRIPTIONAL ACTIVATOR"/>
    <property type="match status" value="1"/>
</dbReference>
<organism evidence="5 6">
    <name type="scientific">Natronobacterium texcoconense</name>
    <dbReference type="NCBI Taxonomy" id="1095778"/>
    <lineage>
        <taxon>Archaea</taxon>
        <taxon>Methanobacteriati</taxon>
        <taxon>Methanobacteriota</taxon>
        <taxon>Stenosarchaea group</taxon>
        <taxon>Halobacteria</taxon>
        <taxon>Halobacteriales</taxon>
        <taxon>Natrialbaceae</taxon>
        <taxon>Natronobacterium</taxon>
    </lineage>
</organism>
<keyword evidence="1" id="KW-0805">Transcription regulation</keyword>
<dbReference type="Gene3D" id="1.10.10.10">
    <property type="entry name" value="Winged helix-like DNA-binding domain superfamily/Winged helix DNA-binding domain"/>
    <property type="match status" value="1"/>
</dbReference>